<dbReference type="Pfam" id="PF21635">
    <property type="entry name" value="Mov-10_helical"/>
    <property type="match status" value="1"/>
</dbReference>
<feature type="domain" description="Helicase MOV-10 Ig-like" evidence="14">
    <location>
        <begin position="1"/>
        <end position="102"/>
    </location>
</feature>
<accession>A0AAX7VA32</accession>
<dbReference type="Pfam" id="PF21633">
    <property type="entry name" value="MOV-10_Ig-like"/>
    <property type="match status" value="1"/>
</dbReference>
<dbReference type="SUPFAM" id="SSF52540">
    <property type="entry name" value="P-loop containing nucleoside triphosphate hydrolases"/>
    <property type="match status" value="1"/>
</dbReference>
<evidence type="ECO:0000256" key="1">
    <source>
        <dbReference type="ARBA" id="ARBA00004201"/>
    </source>
</evidence>
<dbReference type="GO" id="GO:0032574">
    <property type="term" value="F:5'-3' RNA helicase activity"/>
    <property type="evidence" value="ECO:0007669"/>
    <property type="project" value="InterPro"/>
</dbReference>
<dbReference type="Gene3D" id="3.40.50.300">
    <property type="entry name" value="P-loop containing nucleotide triphosphate hydrolases"/>
    <property type="match status" value="2"/>
</dbReference>
<dbReference type="FunFam" id="3.40.50.300:FF:000608">
    <property type="entry name" value="Mov10 RISC complex RNA helicase"/>
    <property type="match status" value="1"/>
</dbReference>
<dbReference type="Pfam" id="PF13087">
    <property type="entry name" value="AAA_12"/>
    <property type="match status" value="1"/>
</dbReference>
<keyword evidence="9" id="KW-0694">RNA-binding</keyword>
<keyword evidence="7" id="KW-0347">Helicase</keyword>
<feature type="domain" description="Helicase MOV-10-like beta-barrel" evidence="15">
    <location>
        <begin position="196"/>
        <end position="282"/>
    </location>
</feature>
<dbReference type="PANTHER" id="PTHR45418">
    <property type="entry name" value="CANCER/TESTIS ANTIGEN 55"/>
    <property type="match status" value="1"/>
</dbReference>
<dbReference type="InterPro" id="IPR027417">
    <property type="entry name" value="P-loop_NTPase"/>
</dbReference>
<reference evidence="17" key="1">
    <citation type="submission" date="2018-05" db="EMBL/GenBank/DDBJ databases">
        <authorList>
            <person name="Datahose"/>
        </authorList>
    </citation>
    <scope>NUCLEOTIDE SEQUENCE</scope>
</reference>
<dbReference type="PANTHER" id="PTHR45418:SF1">
    <property type="entry name" value="CANCER_TESTIS ANTIGEN 55"/>
    <property type="match status" value="1"/>
</dbReference>
<feature type="domain" description="Helicase MOV-10 helical" evidence="16">
    <location>
        <begin position="142"/>
        <end position="195"/>
    </location>
</feature>
<keyword evidence="4" id="KW-0963">Cytoplasm</keyword>
<evidence type="ECO:0000256" key="5">
    <source>
        <dbReference type="ARBA" id="ARBA00022741"/>
    </source>
</evidence>
<keyword evidence="5" id="KW-0547">Nucleotide-binding</keyword>
<keyword evidence="18" id="KW-1185">Reference proteome</keyword>
<comment type="catalytic activity">
    <reaction evidence="11">
        <text>ATP + H2O = ADP + phosphate + H(+)</text>
        <dbReference type="Rhea" id="RHEA:13065"/>
        <dbReference type="ChEBI" id="CHEBI:15377"/>
        <dbReference type="ChEBI" id="CHEBI:15378"/>
        <dbReference type="ChEBI" id="CHEBI:30616"/>
        <dbReference type="ChEBI" id="CHEBI:43474"/>
        <dbReference type="ChEBI" id="CHEBI:456216"/>
        <dbReference type="EC" id="3.6.4.13"/>
    </reaction>
</comment>
<evidence type="ECO:0000313" key="17">
    <source>
        <dbReference type="Ensembl" id="ENSACLP00000078459.1"/>
    </source>
</evidence>
<dbReference type="GO" id="GO:0003723">
    <property type="term" value="F:RNA binding"/>
    <property type="evidence" value="ECO:0007669"/>
    <property type="project" value="UniProtKB-KW"/>
</dbReference>
<reference evidence="17" key="3">
    <citation type="submission" date="2025-09" db="UniProtKB">
        <authorList>
            <consortium name="Ensembl"/>
        </authorList>
    </citation>
    <scope>IDENTIFICATION</scope>
</reference>
<dbReference type="Proteomes" id="UP000265100">
    <property type="component" value="Chromosome 5"/>
</dbReference>
<dbReference type="InterPro" id="IPR041679">
    <property type="entry name" value="DNA2/NAM7-like_C"/>
</dbReference>
<evidence type="ECO:0000256" key="6">
    <source>
        <dbReference type="ARBA" id="ARBA00022801"/>
    </source>
</evidence>
<evidence type="ECO:0000256" key="7">
    <source>
        <dbReference type="ARBA" id="ARBA00022806"/>
    </source>
</evidence>
<dbReference type="InterPro" id="IPR047187">
    <property type="entry name" value="SF1_C_Upf1"/>
</dbReference>
<dbReference type="GO" id="GO:0031047">
    <property type="term" value="P:regulatory ncRNA-mediated gene silencing"/>
    <property type="evidence" value="ECO:0007669"/>
    <property type="project" value="UniProtKB-KW"/>
</dbReference>
<evidence type="ECO:0000256" key="8">
    <source>
        <dbReference type="ARBA" id="ARBA00022840"/>
    </source>
</evidence>
<evidence type="ECO:0000259" key="13">
    <source>
        <dbReference type="Pfam" id="PF13087"/>
    </source>
</evidence>
<keyword evidence="6" id="KW-0378">Hydrolase</keyword>
<comment type="similarity">
    <text evidence="2">Belongs to the DNA2/NAM7 helicase family. SDE3 subfamily.</text>
</comment>
<evidence type="ECO:0000313" key="18">
    <source>
        <dbReference type="Proteomes" id="UP000265100"/>
    </source>
</evidence>
<dbReference type="InterPro" id="IPR049080">
    <property type="entry name" value="MOV-10-like_beta-barrel"/>
</dbReference>
<dbReference type="InterPro" id="IPR049077">
    <property type="entry name" value="MOV-10_Ig-like"/>
</dbReference>
<evidence type="ECO:0000256" key="4">
    <source>
        <dbReference type="ARBA" id="ARBA00022490"/>
    </source>
</evidence>
<organism evidence="17 18">
    <name type="scientific">Astatotilapia calliptera</name>
    <name type="common">Eastern happy</name>
    <name type="synonym">Chromis callipterus</name>
    <dbReference type="NCBI Taxonomy" id="8154"/>
    <lineage>
        <taxon>Eukaryota</taxon>
        <taxon>Metazoa</taxon>
        <taxon>Chordata</taxon>
        <taxon>Craniata</taxon>
        <taxon>Vertebrata</taxon>
        <taxon>Euteleostomi</taxon>
        <taxon>Actinopterygii</taxon>
        <taxon>Neopterygii</taxon>
        <taxon>Teleostei</taxon>
        <taxon>Neoteleostei</taxon>
        <taxon>Acanthomorphata</taxon>
        <taxon>Ovalentaria</taxon>
        <taxon>Cichlomorphae</taxon>
        <taxon>Cichliformes</taxon>
        <taxon>Cichlidae</taxon>
        <taxon>African cichlids</taxon>
        <taxon>Pseudocrenilabrinae</taxon>
        <taxon>Haplochromini</taxon>
        <taxon>Astatotilapia</taxon>
    </lineage>
</organism>
<dbReference type="EC" id="3.6.4.13" evidence="3"/>
<comment type="subcellular location">
    <subcellularLocation>
        <location evidence="1">Cytoplasm</location>
        <location evidence="1">P-body</location>
    </subcellularLocation>
</comment>
<feature type="domain" description="DNA2/NAM7 helicase helicase" evidence="12">
    <location>
        <begin position="330"/>
        <end position="415"/>
    </location>
</feature>
<keyword evidence="8" id="KW-0067">ATP-binding</keyword>
<dbReference type="InterPro" id="IPR049079">
    <property type="entry name" value="Mov-10_helical"/>
</dbReference>
<evidence type="ECO:0000259" key="16">
    <source>
        <dbReference type="Pfam" id="PF21635"/>
    </source>
</evidence>
<dbReference type="Ensembl" id="ENSACLT00000073106.1">
    <property type="protein sequence ID" value="ENSACLP00000078459.1"/>
    <property type="gene ID" value="ENSACLG00000021961.2"/>
</dbReference>
<dbReference type="CDD" id="cd18038">
    <property type="entry name" value="DEXXQc_Helz-like"/>
    <property type="match status" value="1"/>
</dbReference>
<keyword evidence="10" id="KW-0943">RNA-mediated gene silencing</keyword>
<evidence type="ECO:0000256" key="3">
    <source>
        <dbReference type="ARBA" id="ARBA00012552"/>
    </source>
</evidence>
<dbReference type="AlphaFoldDB" id="A0AAX7VA32"/>
<name>A0AAX7VA32_ASTCA</name>
<evidence type="ECO:0000256" key="10">
    <source>
        <dbReference type="ARBA" id="ARBA00023158"/>
    </source>
</evidence>
<dbReference type="Pfam" id="PF13086">
    <property type="entry name" value="AAA_11"/>
    <property type="match status" value="2"/>
</dbReference>
<dbReference type="InterPro" id="IPR026122">
    <property type="entry name" value="MOV-10/SDE3_DEXXQ/H-box"/>
</dbReference>
<dbReference type="GO" id="GO:0000932">
    <property type="term" value="C:P-body"/>
    <property type="evidence" value="ECO:0007669"/>
    <property type="project" value="UniProtKB-SubCell"/>
</dbReference>
<reference evidence="17" key="2">
    <citation type="submission" date="2025-08" db="UniProtKB">
        <authorList>
            <consortium name="Ensembl"/>
        </authorList>
    </citation>
    <scope>IDENTIFICATION</scope>
</reference>
<evidence type="ECO:0000259" key="14">
    <source>
        <dbReference type="Pfam" id="PF21633"/>
    </source>
</evidence>
<feature type="domain" description="DNA2/NAM7 helicase-like C-terminal" evidence="13">
    <location>
        <begin position="521"/>
        <end position="742"/>
    </location>
</feature>
<evidence type="ECO:0000256" key="2">
    <source>
        <dbReference type="ARBA" id="ARBA00005601"/>
    </source>
</evidence>
<dbReference type="GO" id="GO:0016787">
    <property type="term" value="F:hydrolase activity"/>
    <property type="evidence" value="ECO:0007669"/>
    <property type="project" value="UniProtKB-KW"/>
</dbReference>
<protein>
    <recommendedName>
        <fullName evidence="3">RNA helicase</fullName>
        <ecNumber evidence="3">3.6.4.13</ecNumber>
    </recommendedName>
</protein>
<dbReference type="Pfam" id="PF21634">
    <property type="entry name" value="MOV-10_beta-barrel"/>
    <property type="match status" value="1"/>
</dbReference>
<evidence type="ECO:0000256" key="9">
    <source>
        <dbReference type="ARBA" id="ARBA00022884"/>
    </source>
</evidence>
<dbReference type="GO" id="GO:0005524">
    <property type="term" value="F:ATP binding"/>
    <property type="evidence" value="ECO:0007669"/>
    <property type="project" value="UniProtKB-KW"/>
</dbReference>
<dbReference type="CDD" id="cd18808">
    <property type="entry name" value="SF1_C_Upf1"/>
    <property type="match status" value="1"/>
</dbReference>
<dbReference type="InterPro" id="IPR041677">
    <property type="entry name" value="DNA2/NAM7_AAA_11"/>
</dbReference>
<dbReference type="GeneTree" id="ENSGT00940000156024"/>
<evidence type="ECO:0000259" key="12">
    <source>
        <dbReference type="Pfam" id="PF13086"/>
    </source>
</evidence>
<feature type="domain" description="DNA2/NAM7 helicase helicase" evidence="12">
    <location>
        <begin position="464"/>
        <end position="511"/>
    </location>
</feature>
<evidence type="ECO:0000256" key="11">
    <source>
        <dbReference type="ARBA" id="ARBA00047984"/>
    </source>
</evidence>
<sequence>SDPVESGGKVQFAVDRLREPFVVRFHIVNKGTDNIHLTYYTLMFTNSSFFFFRLFFPPGESYEVEVKYILNHYGYFPATMYFEFCPDLPGSVPFCIVREIEAAAQTPLAVELGPVAPYKPFRVAAYKPVDTIIVDGVPPDRRRMEDSEYLSPTAKQKLASVKGLLSCPLKMKNYSHRFHLLLHLEEIQMEVDIRKYDLLNQTMTQDQGNRKLLKLRVPGVAENRPSVLRGDCLRVSKSEDTVQPITVYTGYVHRVELDSVKLGFSKKLLQIFISNMKFNVEFTLNRYPLKLQHRAVDLAVKHQLEEVLFPSGAAVASVPMPKLRSGLENNPEQHAAVQRIVAGSSKPAPHLVFGPPGTGKTITVVEAINQVSKADPSAHILACAPSNSACDLLCERLQVNMDSHQIYRVYANSRDPNSVPKSLLVSYIWTNCVSIYIHTMRHLIMLLCVCVFVRLVSGGIPVGHFSHVFVDEGGQAVEPECVIAIAGLLDAEKGQLVLAGDPKQLGPILRSPFAIEHGLGLSLLERLMRHNSLYQKNTDGHFDTRFVTKLLRNYRSHSAILKIPNELFYENELQVFADQWERETYCNWEYLPKKGFPVIFHGVMGKDEREANSPSFFNVSEIEVLIDYLTKLMETQGKKGLPKLSATDIGIIAPYRKQVEKIQKALRFVPALSRWSDLKELKVGSVEEFQGQERKIIMVSTVRSSINYVKMDRDFNIGFLSNEKRFNVALTRARSLLIVVGNPVILKKDPTWEKFISYCVKEKGYTGFDFSDVEEEDDIVSRLATLKINMDSECEYNFILSKTAADSRLDSCMCLFLQTLGFIC</sequence>
<evidence type="ECO:0000259" key="15">
    <source>
        <dbReference type="Pfam" id="PF21634"/>
    </source>
</evidence>
<proteinExistence type="inferred from homology"/>